<protein>
    <submittedName>
        <fullName evidence="6">Patatin-like phospholipase family protein</fullName>
    </submittedName>
</protein>
<keyword evidence="3 4" id="KW-0443">Lipid metabolism</keyword>
<evidence type="ECO:0000256" key="3">
    <source>
        <dbReference type="ARBA" id="ARBA00023098"/>
    </source>
</evidence>
<evidence type="ECO:0000313" key="7">
    <source>
        <dbReference type="Proteomes" id="UP000322976"/>
    </source>
</evidence>
<dbReference type="PANTHER" id="PTHR14226">
    <property type="entry name" value="NEUROPATHY TARGET ESTERASE/SWISS CHEESE D.MELANOGASTER"/>
    <property type="match status" value="1"/>
</dbReference>
<dbReference type="SUPFAM" id="SSF52151">
    <property type="entry name" value="FabD/lysophospholipase-like"/>
    <property type="match status" value="1"/>
</dbReference>
<dbReference type="GO" id="GO:0016042">
    <property type="term" value="P:lipid catabolic process"/>
    <property type="evidence" value="ECO:0007669"/>
    <property type="project" value="UniProtKB-UniRule"/>
</dbReference>
<reference evidence="6 7" key="1">
    <citation type="submission" date="2019-08" db="EMBL/GenBank/DDBJ databases">
        <title>Calorimonas adulescens gen. nov., sp. nov., an anaerobic thermophilic bacterium from Sakhalin hot spring.</title>
        <authorList>
            <person name="Khomyakova M.A."/>
            <person name="Merkel A.Y."/>
            <person name="Novikov A."/>
            <person name="Bonch-Osmolovskaya E.A."/>
            <person name="Slobodkin A.I."/>
        </authorList>
    </citation>
    <scope>NUCLEOTIDE SEQUENCE [LARGE SCALE GENOMIC DNA]</scope>
    <source>
        <strain evidence="6 7">A05MB</strain>
    </source>
</reference>
<dbReference type="PROSITE" id="PS51635">
    <property type="entry name" value="PNPLA"/>
    <property type="match status" value="1"/>
</dbReference>
<comment type="caution">
    <text evidence="6">The sequence shown here is derived from an EMBL/GenBank/DDBJ whole genome shotgun (WGS) entry which is preliminary data.</text>
</comment>
<dbReference type="AlphaFoldDB" id="A0A5D8QC06"/>
<evidence type="ECO:0000256" key="1">
    <source>
        <dbReference type="ARBA" id="ARBA00022801"/>
    </source>
</evidence>
<proteinExistence type="predicted"/>
<dbReference type="InterPro" id="IPR002641">
    <property type="entry name" value="PNPLA_dom"/>
</dbReference>
<evidence type="ECO:0000256" key="2">
    <source>
        <dbReference type="ARBA" id="ARBA00022963"/>
    </source>
</evidence>
<sequence length="287" mass="30993">MCSKTALVLGGGGARGYAHIGVIKALEEAGIQIDMIVGTSIGAIVGAGYASGLTVEEMESIAESMTLKKFIELMDISVSSQGLIKGNGISSFLNQAIKKKNFDELDIPFYAVATNILTGEKIVINQGDLIDAVRASMAIPGLFTPIRYYDKILVDGTLVDFLPINVAIQNGANRVIAVNVSSEVDGVSTINRIYISLRRALDKVEVAAIPENFRGVLKKYPNAIYFTIKALEILNTCKQDISLAPNVVVLTPPVQNIKWYNFQKAKEGIEAGYTTAVELINRGFMQT</sequence>
<dbReference type="InterPro" id="IPR050301">
    <property type="entry name" value="NTE"/>
</dbReference>
<dbReference type="Gene3D" id="3.40.1090.10">
    <property type="entry name" value="Cytosolic phospholipase A2 catalytic domain"/>
    <property type="match status" value="2"/>
</dbReference>
<dbReference type="RefSeq" id="WP_149545797.1">
    <property type="nucleotide sequence ID" value="NZ_VTPS01000015.1"/>
</dbReference>
<keyword evidence="2 4" id="KW-0442">Lipid degradation</keyword>
<dbReference type="Proteomes" id="UP000322976">
    <property type="component" value="Unassembled WGS sequence"/>
</dbReference>
<organism evidence="6 7">
    <name type="scientific">Calorimonas adulescens</name>
    <dbReference type="NCBI Taxonomy" id="2606906"/>
    <lineage>
        <taxon>Bacteria</taxon>
        <taxon>Bacillati</taxon>
        <taxon>Bacillota</taxon>
        <taxon>Clostridia</taxon>
        <taxon>Thermoanaerobacterales</taxon>
        <taxon>Thermoanaerobacteraceae</taxon>
        <taxon>Calorimonas</taxon>
    </lineage>
</organism>
<keyword evidence="7" id="KW-1185">Reference proteome</keyword>
<evidence type="ECO:0000313" key="6">
    <source>
        <dbReference type="EMBL" id="TZE81336.1"/>
    </source>
</evidence>
<dbReference type="EMBL" id="VTPS01000015">
    <property type="protein sequence ID" value="TZE81336.1"/>
    <property type="molecule type" value="Genomic_DNA"/>
</dbReference>
<evidence type="ECO:0000256" key="4">
    <source>
        <dbReference type="PROSITE-ProRule" id="PRU01161"/>
    </source>
</evidence>
<dbReference type="Pfam" id="PF01734">
    <property type="entry name" value="Patatin"/>
    <property type="match status" value="1"/>
</dbReference>
<dbReference type="PANTHER" id="PTHR14226:SF76">
    <property type="entry name" value="NTE FAMILY PROTEIN RSSA"/>
    <property type="match status" value="1"/>
</dbReference>
<dbReference type="CDD" id="cd07205">
    <property type="entry name" value="Pat_PNPLA6_PNPLA7_NTE1_like"/>
    <property type="match status" value="1"/>
</dbReference>
<feature type="active site" description="Nucleophile" evidence="4">
    <location>
        <position position="40"/>
    </location>
</feature>
<keyword evidence="1 4" id="KW-0378">Hydrolase</keyword>
<feature type="active site" description="Proton acceptor" evidence="4">
    <location>
        <position position="155"/>
    </location>
</feature>
<feature type="short sequence motif" description="GXGXXG" evidence="4">
    <location>
        <begin position="11"/>
        <end position="16"/>
    </location>
</feature>
<dbReference type="InterPro" id="IPR016035">
    <property type="entry name" value="Acyl_Trfase/lysoPLipase"/>
</dbReference>
<feature type="short sequence motif" description="GXSXG" evidence="4">
    <location>
        <begin position="38"/>
        <end position="42"/>
    </location>
</feature>
<gene>
    <name evidence="6" type="ORF">FWJ32_09900</name>
</gene>
<comment type="caution">
    <text evidence="4">Lacks conserved residue(s) required for the propagation of feature annotation.</text>
</comment>
<dbReference type="GO" id="GO:0016787">
    <property type="term" value="F:hydrolase activity"/>
    <property type="evidence" value="ECO:0007669"/>
    <property type="project" value="UniProtKB-UniRule"/>
</dbReference>
<feature type="domain" description="PNPLA" evidence="5">
    <location>
        <begin position="7"/>
        <end position="168"/>
    </location>
</feature>
<evidence type="ECO:0000259" key="5">
    <source>
        <dbReference type="PROSITE" id="PS51635"/>
    </source>
</evidence>
<name>A0A5D8QC06_9THEO</name>
<accession>A0A5D8QC06</accession>